<protein>
    <submittedName>
        <fullName evidence="2">Uncharacterized protein</fullName>
    </submittedName>
</protein>
<evidence type="ECO:0000313" key="2">
    <source>
        <dbReference type="EMBL" id="GIY98108.1"/>
    </source>
</evidence>
<sequence>MLEEDVTVRMGQWEPHTTTITASGADREPVPPNAILANVVGSRFREMQFANSFRLPKNMLRKVIQKLLGDCVPHNASPNKESQTSGTANLKAWEDLLFVNCRVE</sequence>
<dbReference type="EMBL" id="BPLR01018260">
    <property type="protein sequence ID" value="GIY98108.1"/>
    <property type="molecule type" value="Genomic_DNA"/>
</dbReference>
<gene>
    <name evidence="2" type="ORF">CEXT_104791</name>
</gene>
<reference evidence="2 3" key="1">
    <citation type="submission" date="2021-06" db="EMBL/GenBank/DDBJ databases">
        <title>Caerostris extrusa draft genome.</title>
        <authorList>
            <person name="Kono N."/>
            <person name="Arakawa K."/>
        </authorList>
    </citation>
    <scope>NUCLEOTIDE SEQUENCE [LARGE SCALE GENOMIC DNA]</scope>
</reference>
<dbReference type="Proteomes" id="UP001054945">
    <property type="component" value="Unassembled WGS sequence"/>
</dbReference>
<organism evidence="2 3">
    <name type="scientific">Caerostris extrusa</name>
    <name type="common">Bark spider</name>
    <name type="synonym">Caerostris bankana</name>
    <dbReference type="NCBI Taxonomy" id="172846"/>
    <lineage>
        <taxon>Eukaryota</taxon>
        <taxon>Metazoa</taxon>
        <taxon>Ecdysozoa</taxon>
        <taxon>Arthropoda</taxon>
        <taxon>Chelicerata</taxon>
        <taxon>Arachnida</taxon>
        <taxon>Araneae</taxon>
        <taxon>Araneomorphae</taxon>
        <taxon>Entelegynae</taxon>
        <taxon>Araneoidea</taxon>
        <taxon>Araneidae</taxon>
        <taxon>Caerostris</taxon>
    </lineage>
</organism>
<accession>A0AAV4XUU6</accession>
<proteinExistence type="predicted"/>
<comment type="caution">
    <text evidence="2">The sequence shown here is derived from an EMBL/GenBank/DDBJ whole genome shotgun (WGS) entry which is preliminary data.</text>
</comment>
<dbReference type="AlphaFoldDB" id="A0AAV4XUU6"/>
<evidence type="ECO:0000256" key="1">
    <source>
        <dbReference type="SAM" id="MobiDB-lite"/>
    </source>
</evidence>
<name>A0AAV4XUU6_CAEEX</name>
<feature type="region of interest" description="Disordered" evidence="1">
    <location>
        <begin position="1"/>
        <end position="29"/>
    </location>
</feature>
<evidence type="ECO:0000313" key="3">
    <source>
        <dbReference type="Proteomes" id="UP001054945"/>
    </source>
</evidence>
<keyword evidence="3" id="KW-1185">Reference proteome</keyword>